<dbReference type="InterPro" id="IPR005733">
    <property type="entry name" value="TopoI_bac-type"/>
</dbReference>
<dbReference type="Gene3D" id="1.10.10.10">
    <property type="entry name" value="Winged helix-like DNA-binding domain superfamily/Winged helix DNA-binding domain"/>
    <property type="match status" value="1"/>
</dbReference>
<feature type="domain" description="Toprim" evidence="10">
    <location>
        <begin position="11"/>
        <end position="135"/>
    </location>
</feature>
<dbReference type="Gene3D" id="1.10.290.10">
    <property type="entry name" value="Topoisomerase I, domain 4"/>
    <property type="match status" value="1"/>
</dbReference>
<dbReference type="KEGG" id="tra:Trad_2377"/>
<keyword evidence="5 8" id="KW-0799">Topoisomerase</keyword>
<dbReference type="SUPFAM" id="SSF88659">
    <property type="entry name" value="Sigma3 and sigma4 domains of RNA polymerase sigma factors"/>
    <property type="match status" value="1"/>
</dbReference>
<evidence type="ECO:0000313" key="13">
    <source>
        <dbReference type="Proteomes" id="UP000000379"/>
    </source>
</evidence>
<protein>
    <recommendedName>
        <fullName evidence="8">DNA topoisomerase 1</fullName>
        <ecNumber evidence="8">5.6.2.1</ecNumber>
    </recommendedName>
    <alternativeName>
        <fullName evidence="8">DNA topoisomerase I</fullName>
    </alternativeName>
</protein>
<dbReference type="CDD" id="cd00186">
    <property type="entry name" value="TOP1Ac"/>
    <property type="match status" value="1"/>
</dbReference>
<reference evidence="13" key="1">
    <citation type="submission" date="2010-05" db="EMBL/GenBank/DDBJ databases">
        <title>The complete genome of Truepera radiovictris DSM 17093.</title>
        <authorList>
            <consortium name="US DOE Joint Genome Institute (JGI-PGF)"/>
            <person name="Lucas S."/>
            <person name="Copeland A."/>
            <person name="Lapidus A."/>
            <person name="Glavina del Rio T."/>
            <person name="Dalin E."/>
            <person name="Tice H."/>
            <person name="Bruce D."/>
            <person name="Goodwin L."/>
            <person name="Pitluck S."/>
            <person name="Kyrpides N."/>
            <person name="Mavromatis K."/>
            <person name="Ovchinnikova G."/>
            <person name="Munk A.C."/>
            <person name="Detter J.C."/>
            <person name="Han C."/>
            <person name="Tapia R."/>
            <person name="Land M."/>
            <person name="Hauser L."/>
            <person name="Markowitz V."/>
            <person name="Cheng J.-F."/>
            <person name="Hugenholtz P."/>
            <person name="Woyke T."/>
            <person name="Wu D."/>
            <person name="Tindall B."/>
            <person name="Pomrenke H.G."/>
            <person name="Brambilla E."/>
            <person name="Klenk H.-P."/>
            <person name="Eisen J.A."/>
        </authorList>
    </citation>
    <scope>NUCLEOTIDE SEQUENCE [LARGE SCALE GENOMIC DNA]</scope>
    <source>
        <strain evidence="13">DSM 17093 / CIP 108686 / LMG 22925 / RQ-24</strain>
    </source>
</reference>
<dbReference type="InterPro" id="IPR013825">
    <property type="entry name" value="Topo_IA_cen_sub2"/>
</dbReference>
<evidence type="ECO:0000259" key="10">
    <source>
        <dbReference type="PROSITE" id="PS50880"/>
    </source>
</evidence>
<feature type="site" description="Interaction with DNA" evidence="8">
    <location>
        <position position="169"/>
    </location>
</feature>
<dbReference type="SMART" id="SM00436">
    <property type="entry name" value="TOP1Bc"/>
    <property type="match status" value="1"/>
</dbReference>
<dbReference type="PROSITE" id="PS00396">
    <property type="entry name" value="TOPO_IA_1"/>
    <property type="match status" value="1"/>
</dbReference>
<dbReference type="PROSITE" id="PS52039">
    <property type="entry name" value="TOPO_IA_2"/>
    <property type="match status" value="1"/>
</dbReference>
<evidence type="ECO:0000256" key="5">
    <source>
        <dbReference type="ARBA" id="ARBA00023029"/>
    </source>
</evidence>
<dbReference type="CDD" id="cd03363">
    <property type="entry name" value="TOPRIM_TopoIA_TopoI"/>
    <property type="match status" value="1"/>
</dbReference>
<evidence type="ECO:0000256" key="7">
    <source>
        <dbReference type="ARBA" id="ARBA00023235"/>
    </source>
</evidence>
<dbReference type="SUPFAM" id="SSF56712">
    <property type="entry name" value="Prokaryotic type I DNA topoisomerase"/>
    <property type="match status" value="1"/>
</dbReference>
<comment type="function">
    <text evidence="8">Releases the supercoiling and torsional tension of DNA, which is introduced during the DNA replication and transcription, by transiently cleaving and rejoining one strand of the DNA duplex. Introduces a single-strand break via transesterification at a target site in duplex DNA. The scissile phosphodiester is attacked by the catalytic tyrosine of the enzyme, resulting in the formation of a DNA-(5'-phosphotyrosyl)-enzyme intermediate and the expulsion of a 3'-OH DNA strand. The free DNA strand then undergoes passage around the unbroken strand, thus removing DNA supercoils. Finally, in the religation step, the DNA 3'-OH attacks the covalent intermediate to expel the active-site tyrosine and restore the DNA phosphodiester backbone.</text>
</comment>
<dbReference type="InterPro" id="IPR003601">
    <property type="entry name" value="Topo_IA_2"/>
</dbReference>
<dbReference type="GO" id="GO:0003677">
    <property type="term" value="F:DNA binding"/>
    <property type="evidence" value="ECO:0007669"/>
    <property type="project" value="UniProtKB-KW"/>
</dbReference>
<keyword evidence="6 8" id="KW-0238">DNA-binding</keyword>
<dbReference type="InterPro" id="IPR013497">
    <property type="entry name" value="Topo_IA_cen"/>
</dbReference>
<dbReference type="Gene3D" id="3.40.50.140">
    <property type="match status" value="1"/>
</dbReference>
<dbReference type="eggNOG" id="COG0550">
    <property type="taxonomic scope" value="Bacteria"/>
</dbReference>
<dbReference type="eggNOG" id="COG1754">
    <property type="taxonomic scope" value="Bacteria"/>
</dbReference>
<dbReference type="InterPro" id="IPR036388">
    <property type="entry name" value="WH-like_DNA-bd_sf"/>
</dbReference>
<dbReference type="InterPro" id="IPR023406">
    <property type="entry name" value="Topo_IA_AS"/>
</dbReference>
<dbReference type="Pfam" id="PF01751">
    <property type="entry name" value="Toprim"/>
    <property type="match status" value="1"/>
</dbReference>
<dbReference type="AlphaFoldDB" id="D7CT23"/>
<dbReference type="GO" id="GO:0003917">
    <property type="term" value="F:DNA topoisomerase type I (single strand cut, ATP-independent) activity"/>
    <property type="evidence" value="ECO:0007669"/>
    <property type="project" value="UniProtKB-UniRule"/>
</dbReference>
<gene>
    <name evidence="8" type="primary">topA</name>
    <name evidence="12" type="ordered locus">Trad_2377</name>
</gene>
<dbReference type="InterPro" id="IPR034149">
    <property type="entry name" value="TOPRIM_TopoI"/>
</dbReference>
<dbReference type="InterPro" id="IPR013826">
    <property type="entry name" value="Topo_IA_cen_sub3"/>
</dbReference>
<evidence type="ECO:0000256" key="9">
    <source>
        <dbReference type="SAM" id="MobiDB-lite"/>
    </source>
</evidence>
<dbReference type="Pfam" id="PF01131">
    <property type="entry name" value="Topoisom_bac"/>
    <property type="match status" value="1"/>
</dbReference>
<feature type="compositionally biased region" description="Low complexity" evidence="9">
    <location>
        <begin position="868"/>
        <end position="891"/>
    </location>
</feature>
<dbReference type="PROSITE" id="PS50880">
    <property type="entry name" value="TOPRIM"/>
    <property type="match status" value="1"/>
</dbReference>
<dbReference type="InterPro" id="IPR003602">
    <property type="entry name" value="Topo_IA_DNA-bd_dom"/>
</dbReference>
<dbReference type="InterPro" id="IPR000380">
    <property type="entry name" value="Topo_IA"/>
</dbReference>
<dbReference type="Gene3D" id="2.70.20.10">
    <property type="entry name" value="Topoisomerase I, domain 3"/>
    <property type="match status" value="1"/>
</dbReference>
<feature type="site" description="Interaction with DNA" evidence="8">
    <location>
        <position position="41"/>
    </location>
</feature>
<dbReference type="SMART" id="SM00493">
    <property type="entry name" value="TOPRIM"/>
    <property type="match status" value="1"/>
</dbReference>
<accession>D7CT23</accession>
<evidence type="ECO:0000256" key="1">
    <source>
        <dbReference type="ARBA" id="ARBA00000213"/>
    </source>
</evidence>
<dbReference type="Pfam" id="PF13368">
    <property type="entry name" value="Toprim_C_rpt"/>
    <property type="match status" value="3"/>
</dbReference>
<sequence length="979" mass="106501">MGRTRAETGGRRLVIVESPTKAKTIRRFLPPSYRVEASMGHVRDLPASAAEIPAEYKNQPWARLGIEVERDFRPLYIVPSKKKRVVSELRAALKDADELLIATDEDREGESIGWHLLEVLKPKVPVRRMVFHEITEEAIRNALQNTRDIDRHLVDAQETRRVLDRLVGYTLSPLLWKKIAPKLSAGRVQSVAVRLMVLRERERILFVPASYWDLKASLAKADGAAQAFEAVMTHHGGVRLASGRDFDDATGELKAGLTPGKDVLLLSEARARELASRLRTAPWTVKEVETRDGKRTPAAPFTTSTLQQEASRKLGLSAKETMRVAQGLYENGYITYMRTDSTNLSREAIEGARRAVRTRYGAEYLSPAPRTYASKAKNAQEAHEAIRPAGSEMKTQAEHGLSGVEGRLYDLIWKRTVATQMADARLRFVTARITVGEGEDASEFRASGRTTLFPGFFRAYVEGSDDPEAALDDQEQPLPELARGDALRCRALEALGHETKPPARFTEASLVKLLESEGIGRPSTYASIIDTVISRGYARKNGAQLVPTFTAFATNNLLEARFAQLVDTGFTAQMEGVLDDIAAGEQEAGPYLERFYRGQEGLAARTQRSLGDVDAKAISTLSFPKWGEFVVRVGRFGPYAEGVIGGEVKTASLPAELAPDEVTRELLEKALVAGNADDNVIGTFPETHQPMLLKSGPYGPYLQLGDDDQEKPKRVSLPRGLEPSAVTYEQAVGLLSLPRTLGAHPETGEAVTAAIGRFGPYVKHQSTFASLPKDEDVLRVGLQRALELLAKKAARNRPLRVLGAHPETGDPVELHDGRYGLYVKHGKTNASLASGQSPDELTLEGALALLAEREGGARKAAKPKRAPAKAAKGAGKAAGKAPKGSKAPAKASKGRPKTKGATKASTKQLEAFLDTLSPTDAEVVARLEGMRGSAPQDLEAVADAVGLSEEAVRAAHKRGMFKLRMAFGRARKEAEPVAA</sequence>
<dbReference type="PRINTS" id="PR00417">
    <property type="entry name" value="PRTPISMRASEI"/>
</dbReference>
<feature type="region of interest" description="Disordered" evidence="9">
    <location>
        <begin position="854"/>
        <end position="904"/>
    </location>
</feature>
<dbReference type="InterPro" id="IPR025589">
    <property type="entry name" value="Toprim_C_rpt"/>
</dbReference>
<dbReference type="InterPro" id="IPR028612">
    <property type="entry name" value="Topoisom_1_IA"/>
</dbReference>
<feature type="site" description="Interaction with DNA" evidence="8">
    <location>
        <position position="161"/>
    </location>
</feature>
<evidence type="ECO:0000256" key="3">
    <source>
        <dbReference type="ARBA" id="ARBA00022723"/>
    </source>
</evidence>
<feature type="region of interest" description="Interaction with DNA" evidence="8">
    <location>
        <begin position="184"/>
        <end position="189"/>
    </location>
</feature>
<comment type="catalytic activity">
    <reaction evidence="1 8">
        <text>ATP-independent breakage of single-stranded DNA, followed by passage and rejoining.</text>
        <dbReference type="EC" id="5.6.2.1"/>
    </reaction>
</comment>
<feature type="active site" description="O-(5'-phospho-DNA)-tyrosine intermediate" evidence="8">
    <location>
        <position position="336"/>
    </location>
</feature>
<evidence type="ECO:0000256" key="6">
    <source>
        <dbReference type="ARBA" id="ARBA00023125"/>
    </source>
</evidence>
<reference evidence="12 13" key="2">
    <citation type="journal article" date="2011" name="Stand. Genomic Sci.">
        <title>Complete genome sequence of Truepera radiovictrix type strain (RQ-24).</title>
        <authorList>
            <person name="Ivanova N."/>
            <person name="Rohde C."/>
            <person name="Munk C."/>
            <person name="Nolan M."/>
            <person name="Lucas S."/>
            <person name="Del Rio T.G."/>
            <person name="Tice H."/>
            <person name="Deshpande S."/>
            <person name="Cheng J.F."/>
            <person name="Tapia R."/>
            <person name="Han C."/>
            <person name="Goodwin L."/>
            <person name="Pitluck S."/>
            <person name="Liolios K."/>
            <person name="Mavromatis K."/>
            <person name="Mikhailova N."/>
            <person name="Pati A."/>
            <person name="Chen A."/>
            <person name="Palaniappan K."/>
            <person name="Land M."/>
            <person name="Hauser L."/>
            <person name="Chang Y.J."/>
            <person name="Jeffries C.D."/>
            <person name="Brambilla E."/>
            <person name="Rohde M."/>
            <person name="Goker M."/>
            <person name="Tindall B.J."/>
            <person name="Woyke T."/>
            <person name="Bristow J."/>
            <person name="Eisen J.A."/>
            <person name="Markowitz V."/>
            <person name="Hugenholtz P."/>
            <person name="Kyrpides N.C."/>
            <person name="Klenk H.P."/>
            <person name="Lapidus A."/>
        </authorList>
    </citation>
    <scope>NUCLEOTIDE SEQUENCE [LARGE SCALE GENOMIC DNA]</scope>
    <source>
        <strain evidence="13">DSM 17093 / CIP 108686 / LMG 22925 / RQ-24</strain>
    </source>
</reference>
<evidence type="ECO:0000256" key="8">
    <source>
        <dbReference type="HAMAP-Rule" id="MF_00952"/>
    </source>
</evidence>
<feature type="site" description="Interaction with DNA" evidence="8">
    <location>
        <position position="338"/>
    </location>
</feature>
<dbReference type="RefSeq" id="WP_013178849.1">
    <property type="nucleotide sequence ID" value="NC_014221.1"/>
</dbReference>
<keyword evidence="7 8" id="KW-0413">Isomerase</keyword>
<comment type="similarity">
    <text evidence="2 8">Belongs to the type IA topoisomerase family.</text>
</comment>
<proteinExistence type="inferred from homology"/>
<dbReference type="InterPro" id="IPR013824">
    <property type="entry name" value="Topo_IA_cen_sub1"/>
</dbReference>
<feature type="site" description="Interaction with DNA" evidence="8">
    <location>
        <position position="160"/>
    </location>
</feature>
<dbReference type="PANTHER" id="PTHR42785:SF1">
    <property type="entry name" value="DNA TOPOISOMERASE"/>
    <property type="match status" value="1"/>
</dbReference>
<dbReference type="GO" id="GO:0006265">
    <property type="term" value="P:DNA topological change"/>
    <property type="evidence" value="ECO:0007669"/>
    <property type="project" value="UniProtKB-UniRule"/>
</dbReference>
<keyword evidence="3" id="KW-0479">Metal-binding</keyword>
<dbReference type="Proteomes" id="UP000000379">
    <property type="component" value="Chromosome"/>
</dbReference>
<dbReference type="InterPro" id="IPR013324">
    <property type="entry name" value="RNA_pol_sigma_r3/r4-like"/>
</dbReference>
<evidence type="ECO:0000256" key="4">
    <source>
        <dbReference type="ARBA" id="ARBA00022842"/>
    </source>
</evidence>
<dbReference type="HAMAP" id="MF_00952">
    <property type="entry name" value="Topoisom_1_prok"/>
    <property type="match status" value="1"/>
</dbReference>
<evidence type="ECO:0000313" key="12">
    <source>
        <dbReference type="EMBL" id="ADI15486.1"/>
    </source>
</evidence>
<dbReference type="OrthoDB" id="9804262at2"/>
<dbReference type="InterPro" id="IPR006171">
    <property type="entry name" value="TOPRIM_dom"/>
</dbReference>
<organism evidence="12 13">
    <name type="scientific">Truepera radiovictrix (strain DSM 17093 / CIP 108686 / LMG 22925 / RQ-24)</name>
    <dbReference type="NCBI Taxonomy" id="649638"/>
    <lineage>
        <taxon>Bacteria</taxon>
        <taxon>Thermotogati</taxon>
        <taxon>Deinococcota</taxon>
        <taxon>Deinococci</taxon>
        <taxon>Trueperales</taxon>
        <taxon>Trueperaceae</taxon>
        <taxon>Truepera</taxon>
    </lineage>
</organism>
<feature type="site" description="Interaction with DNA" evidence="8">
    <location>
        <position position="535"/>
    </location>
</feature>
<feature type="site" description="Interaction with DNA" evidence="8">
    <location>
        <position position="176"/>
    </location>
</feature>
<dbReference type="InterPro" id="IPR023405">
    <property type="entry name" value="Topo_IA_core_domain"/>
</dbReference>
<evidence type="ECO:0000256" key="2">
    <source>
        <dbReference type="ARBA" id="ARBA00009446"/>
    </source>
</evidence>
<feature type="site" description="Interaction with DNA" evidence="8">
    <location>
        <position position="164"/>
    </location>
</feature>
<evidence type="ECO:0000259" key="11">
    <source>
        <dbReference type="PROSITE" id="PS52039"/>
    </source>
</evidence>
<dbReference type="EC" id="5.6.2.1" evidence="8"/>
<keyword evidence="13" id="KW-1185">Reference proteome</keyword>
<dbReference type="HOGENOM" id="CLU_002929_2_0_0"/>
<name>D7CT23_TRURR</name>
<dbReference type="EMBL" id="CP002049">
    <property type="protein sequence ID" value="ADI15486.1"/>
    <property type="molecule type" value="Genomic_DNA"/>
</dbReference>
<dbReference type="GO" id="GO:0046872">
    <property type="term" value="F:metal ion binding"/>
    <property type="evidence" value="ECO:0007669"/>
    <property type="project" value="UniProtKB-KW"/>
</dbReference>
<dbReference type="Gene3D" id="1.10.460.10">
    <property type="entry name" value="Topoisomerase I, domain 2"/>
    <property type="match status" value="1"/>
</dbReference>
<dbReference type="STRING" id="649638.Trad_2377"/>
<dbReference type="SMART" id="SM00437">
    <property type="entry name" value="TOP1Ac"/>
    <property type="match status" value="1"/>
</dbReference>
<dbReference type="PANTHER" id="PTHR42785">
    <property type="entry name" value="DNA TOPOISOMERASE, TYPE IA, CORE"/>
    <property type="match status" value="1"/>
</dbReference>
<comment type="subunit">
    <text evidence="8">Monomer.</text>
</comment>
<dbReference type="NCBIfam" id="TIGR01051">
    <property type="entry name" value="topA_bact"/>
    <property type="match status" value="1"/>
</dbReference>
<keyword evidence="4" id="KW-0460">Magnesium</keyword>
<feature type="domain" description="Topo IA-type catalytic" evidence="11">
    <location>
        <begin position="150"/>
        <end position="603"/>
    </location>
</feature>